<reference evidence="2" key="1">
    <citation type="submission" date="2016-10" db="EMBL/GenBank/DDBJ databases">
        <authorList>
            <person name="Varghese N."/>
            <person name="Submissions S."/>
        </authorList>
    </citation>
    <scope>NUCLEOTIDE SEQUENCE [LARGE SCALE GENOMIC DNA]</scope>
    <source>
        <strain evidence="2">DSM 22951</strain>
    </source>
</reference>
<sequence length="506" mass="54849">MTWPVVARSGRVATGPSTAREWFLLDDLRSATSWLLWTHRMASPFGALPGSAFAGHAESLGVPLSTYVISRAESGTGPGWATAIRGYEVTLGMAPATLLAPLRAAARLQPDTADSAALLDQGRLPDDPSVIDECYDTYLAGGKLPGHRWIQLAQLLTESRSTHVPRELLRQWIFRLVDEFMRSINYAYYCRMEAASMLAAHPVTAPLLLDAVTTLAAAPGASGTHDAWGLLGDINDLATITSIVDRLPSSSDEQFGGFCFALWQHSHLGLLPRHLTTVLADTLIDRTATWTLASMEPIAVLASALPVRHRDRVLTAIDAIHPMSRMTGGRVSRRIDAELEVYLEFSAAASWPGHTDSVLREMLRVVLSATSPGVQFHTTNLLQISPYATALTNAALHLLGQPDTSAETDQLATYLISRLATSDNIDQVTALIDQPEPELARIGLITTAHLRHDIGDDRLRESAGRPATASMAVYYAGLSQHPLLHSPAFSGASADWWRTRSGGCWD</sequence>
<dbReference type="EMBL" id="UESZ01000001">
    <property type="protein sequence ID" value="SSA34680.1"/>
    <property type="molecule type" value="Genomic_DNA"/>
</dbReference>
<dbReference type="AlphaFoldDB" id="A0A2Y8ZQN8"/>
<gene>
    <name evidence="1" type="ORF">SAMN04489750_2005</name>
</gene>
<evidence type="ECO:0000313" key="2">
    <source>
        <dbReference type="Proteomes" id="UP000250028"/>
    </source>
</evidence>
<dbReference type="OrthoDB" id="3260805at2"/>
<proteinExistence type="predicted"/>
<keyword evidence="2" id="KW-1185">Reference proteome</keyword>
<evidence type="ECO:0000313" key="1">
    <source>
        <dbReference type="EMBL" id="SSA34680.1"/>
    </source>
</evidence>
<dbReference type="RefSeq" id="WP_109685448.1">
    <property type="nucleotide sequence ID" value="NZ_QGDN01000001.1"/>
</dbReference>
<dbReference type="Proteomes" id="UP000250028">
    <property type="component" value="Unassembled WGS sequence"/>
</dbReference>
<protein>
    <submittedName>
        <fullName evidence="1">Uncharacterized protein</fullName>
    </submittedName>
</protein>
<name>A0A2Y8ZQN8_9MICO</name>
<organism evidence="1 2">
    <name type="scientific">Branchiibius hedensis</name>
    <dbReference type="NCBI Taxonomy" id="672460"/>
    <lineage>
        <taxon>Bacteria</taxon>
        <taxon>Bacillati</taxon>
        <taxon>Actinomycetota</taxon>
        <taxon>Actinomycetes</taxon>
        <taxon>Micrococcales</taxon>
        <taxon>Dermacoccaceae</taxon>
        <taxon>Branchiibius</taxon>
    </lineage>
</organism>
<accession>A0A2Y8ZQN8</accession>